<keyword evidence="8" id="KW-1185">Reference proteome</keyword>
<evidence type="ECO:0000313" key="8">
    <source>
        <dbReference type="Proteomes" id="UP000319257"/>
    </source>
</evidence>
<organism evidence="7 8">
    <name type="scientific">Thyridium curvatum</name>
    <dbReference type="NCBI Taxonomy" id="1093900"/>
    <lineage>
        <taxon>Eukaryota</taxon>
        <taxon>Fungi</taxon>
        <taxon>Dikarya</taxon>
        <taxon>Ascomycota</taxon>
        <taxon>Pezizomycotina</taxon>
        <taxon>Sordariomycetes</taxon>
        <taxon>Sordariomycetidae</taxon>
        <taxon>Thyridiales</taxon>
        <taxon>Thyridiaceae</taxon>
        <taxon>Thyridium</taxon>
    </lineage>
</organism>
<evidence type="ECO:0000256" key="5">
    <source>
        <dbReference type="SAM" id="MobiDB-lite"/>
    </source>
</evidence>
<keyword evidence="3" id="KW-0862">Zinc</keyword>
<reference evidence="7 8" key="1">
    <citation type="submission" date="2019-06" db="EMBL/GenBank/DDBJ databases">
        <title>Draft genome sequence of the filamentous fungus Phialemoniopsis curvata isolated from diesel fuel.</title>
        <authorList>
            <person name="Varaljay V.A."/>
            <person name="Lyon W.J."/>
            <person name="Crouch A.L."/>
            <person name="Drake C.E."/>
            <person name="Hollomon J.M."/>
            <person name="Nadeau L.J."/>
            <person name="Nunn H.S."/>
            <person name="Stevenson B.S."/>
            <person name="Bojanowski C.L."/>
            <person name="Crookes-Goodson W.J."/>
        </authorList>
    </citation>
    <scope>NUCLEOTIDE SEQUENCE [LARGE SCALE GENOMIC DNA]</scope>
    <source>
        <strain evidence="7 8">D216</strain>
    </source>
</reference>
<feature type="domain" description="MYND-type" evidence="6">
    <location>
        <begin position="64"/>
        <end position="105"/>
    </location>
</feature>
<sequence length="239" mass="26742">MGASDNLDTVFSAFDIASKPEPKPESKPEPEPEPEPKPNPLRSCEANPSGERPALFEDGDLEECLNCGKPCDPEKTPVTCSFCSVGPFCNAECKEENEASHHLVCSEGSILRQPGLGQISKFSSPRIRLCFFFSDRNEQLAAGSTLPVFDPRCLPEEAAPDLNVLSLVKLDKDGILKLPIDFPKTAGLRFTEINTAKTAKSRHYLRILHYGWLRNRSTTYCLYLNRELMRLWLPAYPWP</sequence>
<comment type="caution">
    <text evidence="7">The sequence shown here is derived from an EMBL/GenBank/DDBJ whole genome shotgun (WGS) entry which is preliminary data.</text>
</comment>
<keyword evidence="2 4" id="KW-0863">Zinc-finger</keyword>
<gene>
    <name evidence="7" type="ORF">E0L32_006022</name>
</gene>
<name>A0A507B914_9PEZI</name>
<accession>A0A507B914</accession>
<evidence type="ECO:0000256" key="1">
    <source>
        <dbReference type="ARBA" id="ARBA00022723"/>
    </source>
</evidence>
<evidence type="ECO:0000259" key="6">
    <source>
        <dbReference type="PROSITE" id="PS50865"/>
    </source>
</evidence>
<keyword evidence="1" id="KW-0479">Metal-binding</keyword>
<dbReference type="Proteomes" id="UP000319257">
    <property type="component" value="Unassembled WGS sequence"/>
</dbReference>
<feature type="compositionally biased region" description="Basic and acidic residues" evidence="5">
    <location>
        <begin position="18"/>
        <end position="36"/>
    </location>
</feature>
<dbReference type="InterPro" id="IPR002893">
    <property type="entry name" value="Znf_MYND"/>
</dbReference>
<proteinExistence type="predicted"/>
<dbReference type="InParanoid" id="A0A507B914"/>
<dbReference type="PROSITE" id="PS50865">
    <property type="entry name" value="ZF_MYND_2"/>
    <property type="match status" value="1"/>
</dbReference>
<dbReference type="GeneID" id="41973469"/>
<dbReference type="PROSITE" id="PS01360">
    <property type="entry name" value="ZF_MYND_1"/>
    <property type="match status" value="1"/>
</dbReference>
<evidence type="ECO:0000256" key="2">
    <source>
        <dbReference type="ARBA" id="ARBA00022771"/>
    </source>
</evidence>
<evidence type="ECO:0000313" key="7">
    <source>
        <dbReference type="EMBL" id="TPX13551.1"/>
    </source>
</evidence>
<feature type="region of interest" description="Disordered" evidence="5">
    <location>
        <begin position="1"/>
        <end position="52"/>
    </location>
</feature>
<dbReference type="EMBL" id="SKBQ01000033">
    <property type="protein sequence ID" value="TPX13551.1"/>
    <property type="molecule type" value="Genomic_DNA"/>
</dbReference>
<evidence type="ECO:0000256" key="4">
    <source>
        <dbReference type="PROSITE-ProRule" id="PRU00134"/>
    </source>
</evidence>
<dbReference type="RefSeq" id="XP_030995262.1">
    <property type="nucleotide sequence ID" value="XM_031140609.1"/>
</dbReference>
<dbReference type="GO" id="GO:0008270">
    <property type="term" value="F:zinc ion binding"/>
    <property type="evidence" value="ECO:0007669"/>
    <property type="project" value="UniProtKB-KW"/>
</dbReference>
<dbReference type="AlphaFoldDB" id="A0A507B914"/>
<dbReference type="Gene3D" id="6.10.140.2220">
    <property type="match status" value="1"/>
</dbReference>
<protein>
    <recommendedName>
        <fullName evidence="6">MYND-type domain-containing protein</fullName>
    </recommendedName>
</protein>
<evidence type="ECO:0000256" key="3">
    <source>
        <dbReference type="ARBA" id="ARBA00022833"/>
    </source>
</evidence>
<dbReference type="SUPFAM" id="SSF144232">
    <property type="entry name" value="HIT/MYND zinc finger-like"/>
    <property type="match status" value="1"/>
</dbReference>